<organism evidence="3 4">
    <name type="scientific">Hirschia baltica (strain ATCC 49814 / DSM 5838 / IFAM 1418)</name>
    <dbReference type="NCBI Taxonomy" id="582402"/>
    <lineage>
        <taxon>Bacteria</taxon>
        <taxon>Pseudomonadati</taxon>
        <taxon>Pseudomonadota</taxon>
        <taxon>Alphaproteobacteria</taxon>
        <taxon>Hyphomonadales</taxon>
        <taxon>Hyphomonadaceae</taxon>
        <taxon>Hirschia</taxon>
    </lineage>
</organism>
<dbReference type="PANTHER" id="PTHR43031:SF7">
    <property type="entry name" value="NITRIC OXIDE REDUCTASE FLRD-NAD(+) REDUCTASE"/>
    <property type="match status" value="1"/>
</dbReference>
<dbReference type="InterPro" id="IPR050229">
    <property type="entry name" value="GlpE_sulfurtransferase"/>
</dbReference>
<feature type="domain" description="Rhodanese" evidence="2">
    <location>
        <begin position="17"/>
        <end position="105"/>
    </location>
</feature>
<dbReference type="Gene3D" id="6.10.140.1340">
    <property type="match status" value="1"/>
</dbReference>
<evidence type="ECO:0000259" key="2">
    <source>
        <dbReference type="PROSITE" id="PS50206"/>
    </source>
</evidence>
<dbReference type="eggNOG" id="COG0607">
    <property type="taxonomic scope" value="Bacteria"/>
</dbReference>
<sequence length="175" mass="18838">MSTLTKIPPKDTAAKINAGEAVLIDIREADEYAREHIEGARSLPASTFDSAQITLNAGQHAIFHCKSGMRTDSHCERLSTLIDGEAMMLEGGLDAWRSNGLPTIKNSKAPLEINRQVQITAGSLILAGFLLGHFLQPEWHILSGIIGAGLMFAGISGWCGMGKLLAIMPWNKTAQ</sequence>
<evidence type="ECO:0000313" key="3">
    <source>
        <dbReference type="EMBL" id="ACT59606.1"/>
    </source>
</evidence>
<dbReference type="HOGENOM" id="CLU_107126_1_0_5"/>
<dbReference type="InterPro" id="IPR001763">
    <property type="entry name" value="Rhodanese-like_dom"/>
</dbReference>
<name>C6XKN9_HIRBI</name>
<accession>C6XKN9</accession>
<gene>
    <name evidence="3" type="ordered locus">Hbal_1921</name>
</gene>
<dbReference type="Pfam" id="PF11127">
    <property type="entry name" value="YgaP-like_TM"/>
    <property type="match status" value="1"/>
</dbReference>
<dbReference type="Proteomes" id="UP000002745">
    <property type="component" value="Chromosome"/>
</dbReference>
<dbReference type="PANTHER" id="PTHR43031">
    <property type="entry name" value="FAD-DEPENDENT OXIDOREDUCTASE"/>
    <property type="match status" value="1"/>
</dbReference>
<keyword evidence="4" id="KW-1185">Reference proteome</keyword>
<proteinExistence type="predicted"/>
<dbReference type="Gene3D" id="3.40.250.10">
    <property type="entry name" value="Rhodanese-like domain"/>
    <property type="match status" value="1"/>
</dbReference>
<dbReference type="InterPro" id="IPR021309">
    <property type="entry name" value="YgaP-like_TM"/>
</dbReference>
<evidence type="ECO:0000313" key="4">
    <source>
        <dbReference type="Proteomes" id="UP000002745"/>
    </source>
</evidence>
<dbReference type="Pfam" id="PF00581">
    <property type="entry name" value="Rhodanese"/>
    <property type="match status" value="1"/>
</dbReference>
<evidence type="ECO:0000256" key="1">
    <source>
        <dbReference type="SAM" id="Phobius"/>
    </source>
</evidence>
<dbReference type="RefSeq" id="WP_015827756.1">
    <property type="nucleotide sequence ID" value="NC_012982.1"/>
</dbReference>
<dbReference type="STRING" id="582402.Hbal_1921"/>
<reference evidence="4" key="1">
    <citation type="journal article" date="2011" name="J. Bacteriol.">
        <title>Genome sequences of eight morphologically diverse alphaproteobacteria.</title>
        <authorList>
            <consortium name="US DOE Joint Genome Institute"/>
            <person name="Brown P.J."/>
            <person name="Kysela D.T."/>
            <person name="Buechlein A."/>
            <person name="Hemmerich C."/>
            <person name="Brun Y.V."/>
        </authorList>
    </citation>
    <scope>NUCLEOTIDE SEQUENCE [LARGE SCALE GENOMIC DNA]</scope>
    <source>
        <strain evidence="4">ATCC 49814 / DSM 5838 / IFAM 1418</strain>
    </source>
</reference>
<dbReference type="PROSITE" id="PS50206">
    <property type="entry name" value="RHODANESE_3"/>
    <property type="match status" value="1"/>
</dbReference>
<feature type="transmembrane region" description="Helical" evidence="1">
    <location>
        <begin position="117"/>
        <end position="135"/>
    </location>
</feature>
<dbReference type="EMBL" id="CP001678">
    <property type="protein sequence ID" value="ACT59606.1"/>
    <property type="molecule type" value="Genomic_DNA"/>
</dbReference>
<keyword evidence="1" id="KW-0472">Membrane</keyword>
<dbReference type="SUPFAM" id="SSF52821">
    <property type="entry name" value="Rhodanese/Cell cycle control phosphatase"/>
    <property type="match status" value="1"/>
</dbReference>
<feature type="transmembrane region" description="Helical" evidence="1">
    <location>
        <begin position="141"/>
        <end position="166"/>
    </location>
</feature>
<protein>
    <submittedName>
        <fullName evidence="3">Rhodanese domain protein</fullName>
    </submittedName>
</protein>
<keyword evidence="1" id="KW-0812">Transmembrane</keyword>
<dbReference type="KEGG" id="hba:Hbal_1921"/>
<dbReference type="OrthoDB" id="9807812at2"/>
<dbReference type="AlphaFoldDB" id="C6XKN9"/>
<keyword evidence="1" id="KW-1133">Transmembrane helix</keyword>
<dbReference type="SMART" id="SM00450">
    <property type="entry name" value="RHOD"/>
    <property type="match status" value="1"/>
</dbReference>
<dbReference type="InterPro" id="IPR036873">
    <property type="entry name" value="Rhodanese-like_dom_sf"/>
</dbReference>